<protein>
    <submittedName>
        <fullName evidence="2">Toxin</fullName>
    </submittedName>
</protein>
<organism evidence="2 3">
    <name type="scientific">Streptomyces curacoi</name>
    <dbReference type="NCBI Taxonomy" id="146536"/>
    <lineage>
        <taxon>Bacteria</taxon>
        <taxon>Bacillati</taxon>
        <taxon>Actinomycetota</taxon>
        <taxon>Actinomycetes</taxon>
        <taxon>Kitasatosporales</taxon>
        <taxon>Streptomycetaceae</taxon>
        <taxon>Streptomyces</taxon>
    </lineage>
</organism>
<feature type="domain" description="DUF397" evidence="1">
    <location>
        <begin position="6"/>
        <end position="57"/>
    </location>
</feature>
<gene>
    <name evidence="2" type="ORF">AQI70_03690</name>
</gene>
<dbReference type="Proteomes" id="UP000054024">
    <property type="component" value="Unassembled WGS sequence"/>
</dbReference>
<dbReference type="InterPro" id="IPR007278">
    <property type="entry name" value="DUF397"/>
</dbReference>
<evidence type="ECO:0000313" key="3">
    <source>
        <dbReference type="Proteomes" id="UP000054024"/>
    </source>
</evidence>
<dbReference type="EMBL" id="LMWJ01000002">
    <property type="protein sequence ID" value="KUM81105.1"/>
    <property type="molecule type" value="Genomic_DNA"/>
</dbReference>
<dbReference type="OrthoDB" id="4562195at2"/>
<dbReference type="Pfam" id="PF04149">
    <property type="entry name" value="DUF397"/>
    <property type="match status" value="1"/>
</dbReference>
<dbReference type="RefSeq" id="WP_062143994.1">
    <property type="nucleotide sequence ID" value="NZ_KQ947984.1"/>
</dbReference>
<comment type="caution">
    <text evidence="2">The sequence shown here is derived from an EMBL/GenBank/DDBJ whole genome shotgun (WGS) entry which is preliminary data.</text>
</comment>
<dbReference type="STRING" id="146536.AQI70_03690"/>
<proteinExistence type="predicted"/>
<reference evidence="2 3" key="1">
    <citation type="submission" date="2015-10" db="EMBL/GenBank/DDBJ databases">
        <title>Draft genome sequence of Streptomyces curacoi DSM 40107, type strain for the species Streptomyces curacoi.</title>
        <authorList>
            <person name="Ruckert C."/>
            <person name="Winkler A."/>
            <person name="Kalinowski J."/>
            <person name="Kampfer P."/>
            <person name="Glaeser S."/>
        </authorList>
    </citation>
    <scope>NUCLEOTIDE SEQUENCE [LARGE SCALE GENOMIC DNA]</scope>
    <source>
        <strain evidence="2 3">DSM 40107</strain>
    </source>
</reference>
<evidence type="ECO:0000259" key="1">
    <source>
        <dbReference type="Pfam" id="PF04149"/>
    </source>
</evidence>
<accession>A0A124H759</accession>
<name>A0A124H759_9ACTN</name>
<keyword evidence="3" id="KW-1185">Reference proteome</keyword>
<dbReference type="AlphaFoldDB" id="A0A124H759"/>
<evidence type="ECO:0000313" key="2">
    <source>
        <dbReference type="EMBL" id="KUM81105.1"/>
    </source>
</evidence>
<sequence length="61" mass="6570">MSTSELAWFKSSYSSGGDGDCVEVALTPAIIHVRDSKAPQERQLALSTEAWGAFVSHCRKG</sequence>